<reference evidence="12" key="1">
    <citation type="submission" date="2021-12" db="EMBL/GenBank/DDBJ databases">
        <authorList>
            <person name="King R."/>
        </authorList>
    </citation>
    <scope>NUCLEOTIDE SEQUENCE</scope>
</reference>
<evidence type="ECO:0000256" key="4">
    <source>
        <dbReference type="ARBA" id="ARBA00007540"/>
    </source>
</evidence>
<dbReference type="PANTHER" id="PTHR13403">
    <property type="entry name" value="SNURPORTIN1 RNUT1 PROTEIN RNA, U TRANSPORTER 1"/>
    <property type="match status" value="1"/>
</dbReference>
<dbReference type="InterPro" id="IPR047857">
    <property type="entry name" value="Snurportin1_C"/>
</dbReference>
<keyword evidence="6" id="KW-0813">Transport</keyword>
<keyword evidence="7" id="KW-0963">Cytoplasm</keyword>
<evidence type="ECO:0000313" key="13">
    <source>
        <dbReference type="Proteomes" id="UP001153292"/>
    </source>
</evidence>
<dbReference type="Pfam" id="PF21974">
    <property type="entry name" value="SPN1_m3Gcap_bd"/>
    <property type="match status" value="1"/>
</dbReference>
<feature type="region of interest" description="Disordered" evidence="10">
    <location>
        <begin position="431"/>
        <end position="454"/>
    </location>
</feature>
<keyword evidence="13" id="KW-1185">Reference proteome</keyword>
<feature type="compositionally biased region" description="Basic and acidic residues" evidence="10">
    <location>
        <begin position="441"/>
        <end position="454"/>
    </location>
</feature>
<dbReference type="InterPro" id="IPR017336">
    <property type="entry name" value="Snurportin-1"/>
</dbReference>
<dbReference type="Gene3D" id="3.30.470.30">
    <property type="entry name" value="DNA ligase/mRNA capping enzyme"/>
    <property type="match status" value="1"/>
</dbReference>
<feature type="region of interest" description="Disordered" evidence="10">
    <location>
        <begin position="361"/>
        <end position="382"/>
    </location>
</feature>
<evidence type="ECO:0000256" key="6">
    <source>
        <dbReference type="ARBA" id="ARBA00022448"/>
    </source>
</evidence>
<organism evidence="12 13">
    <name type="scientific">Chilo suppressalis</name>
    <name type="common">Asiatic rice borer moth</name>
    <dbReference type="NCBI Taxonomy" id="168631"/>
    <lineage>
        <taxon>Eukaryota</taxon>
        <taxon>Metazoa</taxon>
        <taxon>Ecdysozoa</taxon>
        <taxon>Arthropoda</taxon>
        <taxon>Hexapoda</taxon>
        <taxon>Insecta</taxon>
        <taxon>Pterygota</taxon>
        <taxon>Neoptera</taxon>
        <taxon>Endopterygota</taxon>
        <taxon>Lepidoptera</taxon>
        <taxon>Glossata</taxon>
        <taxon>Ditrysia</taxon>
        <taxon>Pyraloidea</taxon>
        <taxon>Crambidae</taxon>
        <taxon>Crambinae</taxon>
        <taxon>Chilo</taxon>
    </lineage>
</organism>
<feature type="domain" description="Snurportin-1 m3G cap-binding" evidence="11">
    <location>
        <begin position="139"/>
        <end position="323"/>
    </location>
</feature>
<dbReference type="EMBL" id="OU963897">
    <property type="protein sequence ID" value="CAH0405454.1"/>
    <property type="molecule type" value="Genomic_DNA"/>
</dbReference>
<keyword evidence="8" id="KW-0694">RNA-binding</keyword>
<evidence type="ECO:0000256" key="2">
    <source>
        <dbReference type="ARBA" id="ARBA00004123"/>
    </source>
</evidence>
<evidence type="ECO:0000256" key="9">
    <source>
        <dbReference type="ARBA" id="ARBA00023242"/>
    </source>
</evidence>
<dbReference type="Proteomes" id="UP001153292">
    <property type="component" value="Chromosome 4"/>
</dbReference>
<evidence type="ECO:0000256" key="10">
    <source>
        <dbReference type="SAM" id="MobiDB-lite"/>
    </source>
</evidence>
<evidence type="ECO:0000256" key="7">
    <source>
        <dbReference type="ARBA" id="ARBA00022490"/>
    </source>
</evidence>
<evidence type="ECO:0000256" key="8">
    <source>
        <dbReference type="ARBA" id="ARBA00022884"/>
    </source>
</evidence>
<sequence length="454" mass="52266">MSLSVSVCCLPAALSLCCYFFIFLHFYQGKTQIEVRMEEVLEKMESVLGSLKPKDSLSSFEGLYKNWGKLDNQEERRRDLLEIQKSNRNAKLDLFRGILDLVNTVEENDIFKSSKKVHYRPSIYVAGFNRASPAYNNVLMMSEWLIEKPSDFAENWYITPCPKGTRVLVVANNGITKCYTKYGQFLFKMNSALPGGNRNYPKSNKGTCCVLDCFYCETKSTLYVLDLLAWNNQPMTDCDTEFRYFWLQSQFAENPEVGVINKQNKIKFTLLPKSPCKPDELNKFMMTYPHFESNSPSLDGILFYHRQAHYISGETPLVGWLFPYMVPEVLGADITVNKSYMSQKPEGYVNQADFIRNFEEKQAKKKHGRRSSRNSNAMDTADINKTEMEAEESTEYSVVAVVAESKTTMETEETLREKENIIENIKYSLVTESTTSMESEESTKEKEQSTEDKK</sequence>
<dbReference type="PANTHER" id="PTHR13403:SF6">
    <property type="entry name" value="SNURPORTIN-1"/>
    <property type="match status" value="1"/>
</dbReference>
<dbReference type="CDD" id="cd09232">
    <property type="entry name" value="Snurportin-1_C"/>
    <property type="match status" value="1"/>
</dbReference>
<evidence type="ECO:0000256" key="3">
    <source>
        <dbReference type="ARBA" id="ARBA00004496"/>
    </source>
</evidence>
<accession>A0ABN8BA03</accession>
<feature type="compositionally biased region" description="Basic residues" evidence="10">
    <location>
        <begin position="363"/>
        <end position="372"/>
    </location>
</feature>
<evidence type="ECO:0000256" key="1">
    <source>
        <dbReference type="ARBA" id="ARBA00003975"/>
    </source>
</evidence>
<gene>
    <name evidence="12" type="ORF">CHILSU_LOCUS8818</name>
</gene>
<name>A0ABN8BA03_CHISP</name>
<comment type="subcellular location">
    <subcellularLocation>
        <location evidence="3">Cytoplasm</location>
    </subcellularLocation>
    <subcellularLocation>
        <location evidence="2">Nucleus</location>
    </subcellularLocation>
</comment>
<dbReference type="SUPFAM" id="SSF56091">
    <property type="entry name" value="DNA ligase/mRNA capping enzyme, catalytic domain"/>
    <property type="match status" value="1"/>
</dbReference>
<comment type="similarity">
    <text evidence="4">Belongs to the snurportin family.</text>
</comment>
<evidence type="ECO:0000313" key="12">
    <source>
        <dbReference type="EMBL" id="CAH0405454.1"/>
    </source>
</evidence>
<keyword evidence="9" id="KW-0539">Nucleus</keyword>
<evidence type="ECO:0000256" key="5">
    <source>
        <dbReference type="ARBA" id="ARBA00016034"/>
    </source>
</evidence>
<protein>
    <recommendedName>
        <fullName evidence="5">Snurportin-1</fullName>
    </recommendedName>
</protein>
<evidence type="ECO:0000259" key="11">
    <source>
        <dbReference type="Pfam" id="PF21974"/>
    </source>
</evidence>
<comment type="function">
    <text evidence="1">Functions as an U snRNP-specific nuclear import adapter. Involved in the trimethylguanosine (m3G)-cap-dependent nuclear import of U snRNPs. Binds specifically to the terminal m3G-cap U snRNAs.</text>
</comment>
<proteinExistence type="inferred from homology"/>